<reference evidence="4 5" key="1">
    <citation type="journal article" date="2020" name="Genomics">
        <title>Complete, high-quality genomes from long-read metagenomic sequencing of two wolf lichen thalli reveals enigmatic genome architecture.</title>
        <authorList>
            <person name="McKenzie S.K."/>
            <person name="Walston R.F."/>
            <person name="Allen J.L."/>
        </authorList>
    </citation>
    <scope>NUCLEOTIDE SEQUENCE [LARGE SCALE GENOMIC DNA]</scope>
    <source>
        <strain evidence="4">WasteWater2</strain>
    </source>
</reference>
<protein>
    <recommendedName>
        <fullName evidence="3">Ubiquinol-cytochrome c chaperone domain-containing protein</fullName>
    </recommendedName>
</protein>
<dbReference type="InterPro" id="IPR007129">
    <property type="entry name" value="Ubiqinol_cyt_c_chaperone_CPB3"/>
</dbReference>
<dbReference type="GeneID" id="59288928"/>
<keyword evidence="5" id="KW-1185">Reference proteome</keyword>
<dbReference type="Pfam" id="PF03981">
    <property type="entry name" value="Ubiq_cyt_C_chap"/>
    <property type="match status" value="1"/>
</dbReference>
<feature type="domain" description="Ubiquinol-cytochrome c chaperone" evidence="3">
    <location>
        <begin position="161"/>
        <end position="304"/>
    </location>
</feature>
<feature type="region of interest" description="Disordered" evidence="2">
    <location>
        <begin position="52"/>
        <end position="93"/>
    </location>
</feature>
<dbReference type="InterPro" id="IPR021150">
    <property type="entry name" value="Ubiq_cyt_c_chap"/>
</dbReference>
<dbReference type="Proteomes" id="UP000578531">
    <property type="component" value="Unassembled WGS sequence"/>
</dbReference>
<evidence type="ECO:0000313" key="5">
    <source>
        <dbReference type="Proteomes" id="UP000578531"/>
    </source>
</evidence>
<evidence type="ECO:0000256" key="2">
    <source>
        <dbReference type="SAM" id="MobiDB-lite"/>
    </source>
</evidence>
<sequence>MAPSSVCVACRQVLQQQSRQLGRSRDIYGARAAYSSIHSTPRLFSTSRLLSVPQATPKPYQPKPPATNPGSREDPNGIPSEGKKFGSPSPAAPSLSIAEELHKRVSSVTETYVAYGVCENLVKECARQADYAIPQAHEKNVEVPKTKDGEDLGVGTGWWFETLGLTPTFNTWAQITFLHMYLLTCRLRCFPPAHAPVWHQHLLDHFFYIAEDRMVVTHNIAARSIRNKYLKDLFVQWRGLMAGYDEGLVRGDAVLATAVWRNIFKADENVDFRGVGEVVSYIRGVLKGLDELADESIASGEVVFGNPESERDGVLQKSRMMIDPAREVKEPAKAAQS</sequence>
<evidence type="ECO:0000259" key="3">
    <source>
        <dbReference type="Pfam" id="PF03981"/>
    </source>
</evidence>
<dbReference type="GO" id="GO:0034551">
    <property type="term" value="P:mitochondrial respiratory chain complex III assembly"/>
    <property type="evidence" value="ECO:0007669"/>
    <property type="project" value="TreeGrafter"/>
</dbReference>
<dbReference type="EMBL" id="JACCJC010000029">
    <property type="protein sequence ID" value="KAF6234645.1"/>
    <property type="molecule type" value="Genomic_DNA"/>
</dbReference>
<dbReference type="PANTHER" id="PTHR12184:SF1">
    <property type="entry name" value="UBIQUINOL-CYTOCHROME-C REDUCTASE COMPLEX ASSEMBLY FACTOR 1"/>
    <property type="match status" value="1"/>
</dbReference>
<dbReference type="AlphaFoldDB" id="A0A8H6FTX6"/>
<accession>A0A8H6FTX6</accession>
<name>A0A8H6FTX6_9LECA</name>
<gene>
    <name evidence="4" type="ORF">HO173_007271</name>
</gene>
<proteinExistence type="inferred from homology"/>
<dbReference type="GO" id="GO:0005739">
    <property type="term" value="C:mitochondrion"/>
    <property type="evidence" value="ECO:0007669"/>
    <property type="project" value="TreeGrafter"/>
</dbReference>
<comment type="similarity">
    <text evidence="1">Belongs to the CBP3 family.</text>
</comment>
<dbReference type="PANTHER" id="PTHR12184">
    <property type="entry name" value="UBIQUINOL-CYTOCHROME C REDUCTASE COMPLEX ASSEMBLY FACTOR 1 FAMILY MEMBER"/>
    <property type="match status" value="1"/>
</dbReference>
<evidence type="ECO:0000313" key="4">
    <source>
        <dbReference type="EMBL" id="KAF6234645.1"/>
    </source>
</evidence>
<organism evidence="4 5">
    <name type="scientific">Letharia columbiana</name>
    <dbReference type="NCBI Taxonomy" id="112416"/>
    <lineage>
        <taxon>Eukaryota</taxon>
        <taxon>Fungi</taxon>
        <taxon>Dikarya</taxon>
        <taxon>Ascomycota</taxon>
        <taxon>Pezizomycotina</taxon>
        <taxon>Lecanoromycetes</taxon>
        <taxon>OSLEUM clade</taxon>
        <taxon>Lecanoromycetidae</taxon>
        <taxon>Lecanorales</taxon>
        <taxon>Lecanorineae</taxon>
        <taxon>Parmeliaceae</taxon>
        <taxon>Letharia</taxon>
    </lineage>
</organism>
<comment type="caution">
    <text evidence="4">The sequence shown here is derived from an EMBL/GenBank/DDBJ whole genome shotgun (WGS) entry which is preliminary data.</text>
</comment>
<dbReference type="RefSeq" id="XP_037164036.1">
    <property type="nucleotide sequence ID" value="XM_037309175.1"/>
</dbReference>
<evidence type="ECO:0000256" key="1">
    <source>
        <dbReference type="ARBA" id="ARBA00006407"/>
    </source>
</evidence>
<dbReference type="OrthoDB" id="10253878at2759"/>